<dbReference type="OrthoDB" id="654211at2759"/>
<evidence type="ECO:0000313" key="10">
    <source>
        <dbReference type="Proteomes" id="UP000594262"/>
    </source>
</evidence>
<dbReference type="AlphaFoldDB" id="A0A7M5V6Q1"/>
<feature type="domain" description="C2H2-type" evidence="8">
    <location>
        <begin position="33"/>
        <end position="60"/>
    </location>
</feature>
<dbReference type="Pfam" id="PF00096">
    <property type="entry name" value="zf-C2H2"/>
    <property type="match status" value="4"/>
</dbReference>
<dbReference type="FunFam" id="3.30.160.60:FF:000145">
    <property type="entry name" value="Zinc finger protein 574"/>
    <property type="match status" value="1"/>
</dbReference>
<evidence type="ECO:0000256" key="2">
    <source>
        <dbReference type="ARBA" id="ARBA00022723"/>
    </source>
</evidence>
<dbReference type="Gene3D" id="3.30.160.60">
    <property type="entry name" value="Classic Zinc Finger"/>
    <property type="match status" value="4"/>
</dbReference>
<dbReference type="EnsemblMetazoa" id="CLYHEMT012336.1">
    <property type="protein sequence ID" value="CLYHEMP012336.1"/>
    <property type="gene ID" value="CLYHEMG012336"/>
</dbReference>
<keyword evidence="6" id="KW-0539">Nucleus</keyword>
<dbReference type="InterPro" id="IPR036236">
    <property type="entry name" value="Znf_C2H2_sf"/>
</dbReference>
<feature type="domain" description="C2H2-type" evidence="8">
    <location>
        <begin position="154"/>
        <end position="182"/>
    </location>
</feature>
<evidence type="ECO:0000256" key="6">
    <source>
        <dbReference type="ARBA" id="ARBA00023242"/>
    </source>
</evidence>
<keyword evidence="4 7" id="KW-0863">Zinc-finger</keyword>
<dbReference type="PROSITE" id="PS50157">
    <property type="entry name" value="ZINC_FINGER_C2H2_2"/>
    <property type="match status" value="4"/>
</dbReference>
<dbReference type="GO" id="GO:0005634">
    <property type="term" value="C:nucleus"/>
    <property type="evidence" value="ECO:0007669"/>
    <property type="project" value="UniProtKB-SubCell"/>
</dbReference>
<keyword evidence="10" id="KW-1185">Reference proteome</keyword>
<evidence type="ECO:0000313" key="9">
    <source>
        <dbReference type="EnsemblMetazoa" id="CLYHEMP012336.1"/>
    </source>
</evidence>
<name>A0A7M5V6Q1_9CNID</name>
<feature type="domain" description="C2H2-type" evidence="8">
    <location>
        <begin position="125"/>
        <end position="153"/>
    </location>
</feature>
<dbReference type="InterPro" id="IPR013087">
    <property type="entry name" value="Znf_C2H2_type"/>
</dbReference>
<dbReference type="GO" id="GO:0010468">
    <property type="term" value="P:regulation of gene expression"/>
    <property type="evidence" value="ECO:0007669"/>
    <property type="project" value="TreeGrafter"/>
</dbReference>
<dbReference type="SMART" id="SM00355">
    <property type="entry name" value="ZnF_C2H2"/>
    <property type="match status" value="4"/>
</dbReference>
<keyword evidence="3" id="KW-0677">Repeat</keyword>
<keyword evidence="5" id="KW-0862">Zinc</keyword>
<evidence type="ECO:0000256" key="4">
    <source>
        <dbReference type="ARBA" id="ARBA00022771"/>
    </source>
</evidence>
<evidence type="ECO:0000256" key="1">
    <source>
        <dbReference type="ARBA" id="ARBA00004123"/>
    </source>
</evidence>
<dbReference type="GO" id="GO:0008270">
    <property type="term" value="F:zinc ion binding"/>
    <property type="evidence" value="ECO:0007669"/>
    <property type="project" value="UniProtKB-KW"/>
</dbReference>
<reference evidence="9" key="1">
    <citation type="submission" date="2021-01" db="UniProtKB">
        <authorList>
            <consortium name="EnsemblMetazoa"/>
        </authorList>
    </citation>
    <scope>IDENTIFICATION</scope>
</reference>
<sequence>MLEDIQLLNSKKHAIKESNQKRSLRQQFRWKSLECNVCGQRFSENKVLAKHMMQHQNAIPKCPIGEKTIFDRVSNMDKDFEKHDNNILPTIVDRNGGKKILEDAQSTETAMIIVRDGANISSKDNLCQFCGKKFSRNASLKLHKRTVHEGVRDFMCKVCGKEFSNRRGMLNHERVIHRGIKAFECEICGIRFGLKSNLTRHIKIHQGTESFSCE</sequence>
<protein>
    <recommendedName>
        <fullName evidence="8">C2H2-type domain-containing protein</fullName>
    </recommendedName>
</protein>
<accession>A0A7M5V6Q1</accession>
<evidence type="ECO:0000259" key="8">
    <source>
        <dbReference type="PROSITE" id="PS50157"/>
    </source>
</evidence>
<dbReference type="PANTHER" id="PTHR16515">
    <property type="entry name" value="PR DOMAIN ZINC FINGER PROTEIN"/>
    <property type="match status" value="1"/>
</dbReference>
<comment type="subcellular location">
    <subcellularLocation>
        <location evidence="1">Nucleus</location>
    </subcellularLocation>
</comment>
<evidence type="ECO:0000256" key="7">
    <source>
        <dbReference type="PROSITE-ProRule" id="PRU00042"/>
    </source>
</evidence>
<dbReference type="Proteomes" id="UP000594262">
    <property type="component" value="Unplaced"/>
</dbReference>
<proteinExistence type="predicted"/>
<organism evidence="9 10">
    <name type="scientific">Clytia hemisphaerica</name>
    <dbReference type="NCBI Taxonomy" id="252671"/>
    <lineage>
        <taxon>Eukaryota</taxon>
        <taxon>Metazoa</taxon>
        <taxon>Cnidaria</taxon>
        <taxon>Hydrozoa</taxon>
        <taxon>Hydroidolina</taxon>
        <taxon>Leptothecata</taxon>
        <taxon>Obeliida</taxon>
        <taxon>Clytiidae</taxon>
        <taxon>Clytia</taxon>
    </lineage>
</organism>
<evidence type="ECO:0000256" key="3">
    <source>
        <dbReference type="ARBA" id="ARBA00022737"/>
    </source>
</evidence>
<keyword evidence="2" id="KW-0479">Metal-binding</keyword>
<dbReference type="PROSITE" id="PS00028">
    <property type="entry name" value="ZINC_FINGER_C2H2_1"/>
    <property type="match status" value="4"/>
</dbReference>
<feature type="domain" description="C2H2-type" evidence="8">
    <location>
        <begin position="183"/>
        <end position="210"/>
    </location>
</feature>
<dbReference type="PANTHER" id="PTHR16515:SF49">
    <property type="entry name" value="GASTRULA ZINC FINGER PROTEIN XLCGF49.1-LIKE-RELATED"/>
    <property type="match status" value="1"/>
</dbReference>
<evidence type="ECO:0000256" key="5">
    <source>
        <dbReference type="ARBA" id="ARBA00022833"/>
    </source>
</evidence>
<dbReference type="SUPFAM" id="SSF57667">
    <property type="entry name" value="beta-beta-alpha zinc fingers"/>
    <property type="match status" value="3"/>
</dbReference>
<dbReference type="InterPro" id="IPR050331">
    <property type="entry name" value="Zinc_finger"/>
</dbReference>